<feature type="coiled-coil region" evidence="2">
    <location>
        <begin position="267"/>
        <end position="308"/>
    </location>
</feature>
<dbReference type="Proteomes" id="UP000504635">
    <property type="component" value="Unplaced"/>
</dbReference>
<dbReference type="PANTHER" id="PTHR15157">
    <property type="entry name" value="UV RADIATION RESISTANCE-ASSOCIATED GENE PROTEIN"/>
    <property type="match status" value="1"/>
</dbReference>
<evidence type="ECO:0000313" key="5">
    <source>
        <dbReference type="RefSeq" id="XP_030757323.1"/>
    </source>
</evidence>
<organism evidence="4 5">
    <name type="scientific">Sitophilus oryzae</name>
    <name type="common">Rice weevil</name>
    <name type="synonym">Curculio oryzae</name>
    <dbReference type="NCBI Taxonomy" id="7048"/>
    <lineage>
        <taxon>Eukaryota</taxon>
        <taxon>Metazoa</taxon>
        <taxon>Ecdysozoa</taxon>
        <taxon>Arthropoda</taxon>
        <taxon>Hexapoda</taxon>
        <taxon>Insecta</taxon>
        <taxon>Pterygota</taxon>
        <taxon>Neoptera</taxon>
        <taxon>Endopterygota</taxon>
        <taxon>Coleoptera</taxon>
        <taxon>Polyphaga</taxon>
        <taxon>Cucujiformia</taxon>
        <taxon>Curculionidae</taxon>
        <taxon>Dryophthorinae</taxon>
        <taxon>Sitophilus</taxon>
    </lineage>
</organism>
<name>A0A6J2Y0Q3_SITOR</name>
<dbReference type="GO" id="GO:0032991">
    <property type="term" value="C:protein-containing complex"/>
    <property type="evidence" value="ECO:0007669"/>
    <property type="project" value="UniProtKB-ARBA"/>
</dbReference>
<dbReference type="AlphaFoldDB" id="A0A6J2Y0Q3"/>
<keyword evidence="4" id="KW-1185">Reference proteome</keyword>
<dbReference type="GO" id="GO:0005768">
    <property type="term" value="C:endosome"/>
    <property type="evidence" value="ECO:0007669"/>
    <property type="project" value="TreeGrafter"/>
</dbReference>
<dbReference type="Pfam" id="PF10186">
    <property type="entry name" value="ATG14"/>
    <property type="match status" value="1"/>
</dbReference>
<accession>A0A6J2Y0Q3</accession>
<dbReference type="OrthoDB" id="72772at2759"/>
<sequence>MSFVVSDYSLGRQRCRQWASLITQQLRLRHVDQVYVYNLQSDKKSSFYFTLHRSNTSASFYTSEKVLGRYPKWKELLFKNLETNYACIVIKIWKSNKNEDEIIITWGVHFSGLVYLGSKIADLHPRHFKENTVIFFMQGGFFTSQNYIKTDLDKVVPFYKYLNLIEKDNNELVLYKRIAIKAPKGEVQSTYTLDKLRQLQELQRLIKNKKIDVENVISKIKATENEQIAESGASSHSNISFGHQLLTMNSLNKMLHGKPTRSEREKMTKLSREIEVAKFRIRLLTEERDKKKARVEQLKKEESRLCDENDDRNSRLMSFYHSLNRDMERLKEYNYSFLHHKEHLMYITRQLYFRQKQLLKELLFIYPIEKIPNENKYTMLGIYLPNSELLTDCSDPGVSVVLGYICHILIMCSIFFQVPLRYPMKHLGSRSVIYDQVSSLLPDKEREFQLYAKGKDKAHFGYAVFLLNKNLSQLRWYFYHWYTLDLKETLKHLYHFLIGLESGEVRYGTPVLEDSFQKSHTASSKAVNIKCPSDSSVGTPAGNNTERPMDSFVSLDKLVSLSLSSTSSSNINDPLLDSIYQEIKKVKLVSESPASKSPSRRISLFKNSHAHSSRRNSSKGSSEVLALPEAYLNKQISKDLFDRCASGRYKFSDKQANIGNAENYFNRIKVRSGIEEHQANTDITNSEASDVIEEGTDPLDPSTNLDSIITKSITIRPESACSQNIKFSLQNKRISRSAGSYVDDEVNSFLSDPLINVSCDKAIGNGSAPINTISVEQQNLLEEWLSNESNLLQVSSEISGGALRASLQDLSSPLTARTDRLMSANQSFNLVKHRNE</sequence>
<dbReference type="GO" id="GO:0035493">
    <property type="term" value="P:SNARE complex assembly"/>
    <property type="evidence" value="ECO:0007669"/>
    <property type="project" value="TreeGrafter"/>
</dbReference>
<dbReference type="GeneID" id="115883148"/>
<feature type="coiled-coil region" evidence="2">
    <location>
        <begin position="199"/>
        <end position="226"/>
    </location>
</feature>
<gene>
    <name evidence="5" type="primary">LOC115883148</name>
</gene>
<dbReference type="InParanoid" id="A0A6J2Y0Q3"/>
<dbReference type="GO" id="GO:0000149">
    <property type="term" value="F:SNARE binding"/>
    <property type="evidence" value="ECO:0007669"/>
    <property type="project" value="TreeGrafter"/>
</dbReference>
<feature type="region of interest" description="Disordered" evidence="3">
    <location>
        <begin position="590"/>
        <end position="623"/>
    </location>
</feature>
<proteinExistence type="predicted"/>
<protein>
    <submittedName>
        <fullName evidence="5">Uncharacterized protein LOC115883148</fullName>
    </submittedName>
</protein>
<dbReference type="PANTHER" id="PTHR15157:SF5">
    <property type="entry name" value="UV RADIATION RESISTANCE-ASSOCIATED GENE PROTEIN"/>
    <property type="match status" value="1"/>
</dbReference>
<dbReference type="CTD" id="7405"/>
<dbReference type="RefSeq" id="XP_030757323.1">
    <property type="nucleotide sequence ID" value="XM_030901463.1"/>
</dbReference>
<dbReference type="InterPro" id="IPR018791">
    <property type="entry name" value="UV_resistance/autophagy_Atg14"/>
</dbReference>
<evidence type="ECO:0000313" key="4">
    <source>
        <dbReference type="Proteomes" id="UP000504635"/>
    </source>
</evidence>
<dbReference type="KEGG" id="soy:115883148"/>
<evidence type="ECO:0000256" key="1">
    <source>
        <dbReference type="ARBA" id="ARBA00023054"/>
    </source>
</evidence>
<dbReference type="FunCoup" id="A0A6J2Y0Q3">
    <property type="interactions" value="467"/>
</dbReference>
<evidence type="ECO:0000256" key="3">
    <source>
        <dbReference type="SAM" id="MobiDB-lite"/>
    </source>
</evidence>
<dbReference type="GO" id="GO:0000323">
    <property type="term" value="C:lytic vacuole"/>
    <property type="evidence" value="ECO:0007669"/>
    <property type="project" value="TreeGrafter"/>
</dbReference>
<reference evidence="5" key="1">
    <citation type="submission" date="2025-08" db="UniProtKB">
        <authorList>
            <consortium name="RefSeq"/>
        </authorList>
    </citation>
    <scope>IDENTIFICATION</scope>
    <source>
        <tissue evidence="5">Gonads</tissue>
    </source>
</reference>
<evidence type="ECO:0000256" key="2">
    <source>
        <dbReference type="SAM" id="Coils"/>
    </source>
</evidence>
<keyword evidence="1 2" id="KW-0175">Coiled coil</keyword>
<feature type="compositionally biased region" description="Basic residues" evidence="3">
    <location>
        <begin position="608"/>
        <end position="617"/>
    </location>
</feature>